<keyword evidence="3" id="KW-1185">Reference proteome</keyword>
<feature type="region of interest" description="Disordered" evidence="1">
    <location>
        <begin position="99"/>
        <end position="127"/>
    </location>
</feature>
<comment type="caution">
    <text evidence="2">The sequence shown here is derived from an EMBL/GenBank/DDBJ whole genome shotgun (WGS) entry which is preliminary data.</text>
</comment>
<dbReference type="Proteomes" id="UP000054564">
    <property type="component" value="Unassembled WGS sequence"/>
</dbReference>
<protein>
    <submittedName>
        <fullName evidence="2">Uncharacterized protein</fullName>
    </submittedName>
</protein>
<dbReference type="AlphaFoldDB" id="A0A0L0V9G1"/>
<feature type="compositionally biased region" description="Basic and acidic residues" evidence="1">
    <location>
        <begin position="113"/>
        <end position="127"/>
    </location>
</feature>
<evidence type="ECO:0000313" key="3">
    <source>
        <dbReference type="Proteomes" id="UP000054564"/>
    </source>
</evidence>
<dbReference type="OrthoDB" id="2495543at2759"/>
<sequence length="127" mass="14313">MKNYFLSMMACGLAIKQIDSAPIFILRPFPANIGIYYPLQYFYGTALRDFGEHVRPNELEAFIDRMDPALNLEKNVHHPMYGGKSPGGFTAVDRALDQDEPDLAGPAHQTLKRLREETRSQGKEIAS</sequence>
<dbReference type="EMBL" id="AJIL01000089">
    <property type="protein sequence ID" value="KNE95925.1"/>
    <property type="molecule type" value="Genomic_DNA"/>
</dbReference>
<evidence type="ECO:0000256" key="1">
    <source>
        <dbReference type="SAM" id="MobiDB-lite"/>
    </source>
</evidence>
<name>A0A0L0V9G1_9BASI</name>
<reference evidence="3" key="1">
    <citation type="submission" date="2014-03" db="EMBL/GenBank/DDBJ databases">
        <title>The Genome Sequence of Puccinia striiformis f. sp. tritici PST-78.</title>
        <authorList>
            <consortium name="The Broad Institute Genome Sequencing Platform"/>
            <person name="Cuomo C."/>
            <person name="Hulbert S."/>
            <person name="Chen X."/>
            <person name="Walker B."/>
            <person name="Young S.K."/>
            <person name="Zeng Q."/>
            <person name="Gargeya S."/>
            <person name="Fitzgerald M."/>
            <person name="Haas B."/>
            <person name="Abouelleil A."/>
            <person name="Alvarado L."/>
            <person name="Arachchi H.M."/>
            <person name="Berlin A.M."/>
            <person name="Chapman S.B."/>
            <person name="Goldberg J."/>
            <person name="Griggs A."/>
            <person name="Gujja S."/>
            <person name="Hansen M."/>
            <person name="Howarth C."/>
            <person name="Imamovic A."/>
            <person name="Larimer J."/>
            <person name="McCowan C."/>
            <person name="Montmayeur A."/>
            <person name="Murphy C."/>
            <person name="Neiman D."/>
            <person name="Pearson M."/>
            <person name="Priest M."/>
            <person name="Roberts A."/>
            <person name="Saif S."/>
            <person name="Shea T."/>
            <person name="Sisk P."/>
            <person name="Sykes S."/>
            <person name="Wortman J."/>
            <person name="Nusbaum C."/>
            <person name="Birren B."/>
        </authorList>
    </citation>
    <scope>NUCLEOTIDE SEQUENCE [LARGE SCALE GENOMIC DNA]</scope>
    <source>
        <strain evidence="3">race PST-78</strain>
    </source>
</reference>
<gene>
    <name evidence="2" type="ORF">PSTG_10725</name>
</gene>
<accession>A0A0L0V9G1</accession>
<organism evidence="2 3">
    <name type="scientific">Puccinia striiformis f. sp. tritici PST-78</name>
    <dbReference type="NCBI Taxonomy" id="1165861"/>
    <lineage>
        <taxon>Eukaryota</taxon>
        <taxon>Fungi</taxon>
        <taxon>Dikarya</taxon>
        <taxon>Basidiomycota</taxon>
        <taxon>Pucciniomycotina</taxon>
        <taxon>Pucciniomycetes</taxon>
        <taxon>Pucciniales</taxon>
        <taxon>Pucciniaceae</taxon>
        <taxon>Puccinia</taxon>
    </lineage>
</organism>
<evidence type="ECO:0000313" key="2">
    <source>
        <dbReference type="EMBL" id="KNE95925.1"/>
    </source>
</evidence>
<proteinExistence type="predicted"/>